<evidence type="ECO:0000256" key="1">
    <source>
        <dbReference type="ARBA" id="ARBA00004651"/>
    </source>
</evidence>
<comment type="caution">
    <text evidence="9">The sequence shown here is derived from an EMBL/GenBank/DDBJ whole genome shotgun (WGS) entry which is preliminary data.</text>
</comment>
<keyword evidence="7 8" id="KW-0472">Membrane</keyword>
<evidence type="ECO:0000256" key="6">
    <source>
        <dbReference type="ARBA" id="ARBA00022989"/>
    </source>
</evidence>
<gene>
    <name evidence="9" type="ORF">IAB37_07260</name>
</gene>
<keyword evidence="5 8" id="KW-0812">Transmembrane</keyword>
<dbReference type="Pfam" id="PF03547">
    <property type="entry name" value="Mem_trans"/>
    <property type="match status" value="1"/>
</dbReference>
<organism evidence="9 10">
    <name type="scientific">Candidatus Faecivivens stercoravium</name>
    <dbReference type="NCBI Taxonomy" id="2840803"/>
    <lineage>
        <taxon>Bacteria</taxon>
        <taxon>Bacillati</taxon>
        <taxon>Bacillota</taxon>
        <taxon>Clostridia</taxon>
        <taxon>Eubacteriales</taxon>
        <taxon>Oscillospiraceae</taxon>
        <taxon>Oscillospiraceae incertae sedis</taxon>
        <taxon>Candidatus Faecivivens</taxon>
    </lineage>
</organism>
<dbReference type="PANTHER" id="PTHR36838:SF1">
    <property type="entry name" value="SLR1864 PROTEIN"/>
    <property type="match status" value="1"/>
</dbReference>
<evidence type="ECO:0000256" key="8">
    <source>
        <dbReference type="SAM" id="Phobius"/>
    </source>
</evidence>
<dbReference type="GO" id="GO:0005886">
    <property type="term" value="C:plasma membrane"/>
    <property type="evidence" value="ECO:0007669"/>
    <property type="project" value="UniProtKB-SubCell"/>
</dbReference>
<dbReference type="EMBL" id="DVHA01000233">
    <property type="protein sequence ID" value="HIR61353.1"/>
    <property type="molecule type" value="Genomic_DNA"/>
</dbReference>
<dbReference type="PANTHER" id="PTHR36838">
    <property type="entry name" value="AUXIN EFFLUX CARRIER FAMILY PROTEIN"/>
    <property type="match status" value="1"/>
</dbReference>
<evidence type="ECO:0000256" key="5">
    <source>
        <dbReference type="ARBA" id="ARBA00022692"/>
    </source>
</evidence>
<evidence type="ECO:0000313" key="10">
    <source>
        <dbReference type="Proteomes" id="UP000824241"/>
    </source>
</evidence>
<keyword evidence="3" id="KW-0813">Transport</keyword>
<keyword evidence="4" id="KW-1003">Cell membrane</keyword>
<dbReference type="AlphaFoldDB" id="A0A9D1DYM0"/>
<dbReference type="InterPro" id="IPR004776">
    <property type="entry name" value="Mem_transp_PIN-like"/>
</dbReference>
<feature type="transmembrane region" description="Helical" evidence="8">
    <location>
        <begin position="160"/>
        <end position="179"/>
    </location>
</feature>
<accession>A0A9D1DYM0</accession>
<feature type="transmembrane region" description="Helical" evidence="8">
    <location>
        <begin position="191"/>
        <end position="211"/>
    </location>
</feature>
<sequence length="304" mass="32977">MMVIIETMVKLLLLMALGFFLNKLGIFSRESNRMLSDLIVKVTTPLLIISSVCETGGEELNRLSILPVLGGAFILYLALIAAGELIARLPFFPKTERDATACMLVFSNNSFMGIPVLESLYGSSSIFYNSIINFPFFIFLFTYGVFRLSGGKQKFNLKSILTPGVISALVALVIFLTGVQLPEIIVDTCDMVGGVTSPLSMMVLGSTVAMYPLGKTLADWRSYIFSAFRLLALPALALLACRLLQIDSYYTGIVTISCAMPVASMVLMVAEQNGLDTSQVSRTTLVSTLLSVVTIPLFVALLSV</sequence>
<evidence type="ECO:0000256" key="3">
    <source>
        <dbReference type="ARBA" id="ARBA00022448"/>
    </source>
</evidence>
<comment type="subcellular location">
    <subcellularLocation>
        <location evidence="1">Cell membrane</location>
        <topology evidence="1">Multi-pass membrane protein</topology>
    </subcellularLocation>
</comment>
<feature type="transmembrane region" description="Helical" evidence="8">
    <location>
        <begin position="251"/>
        <end position="270"/>
    </location>
</feature>
<dbReference type="Gene3D" id="1.20.1530.20">
    <property type="match status" value="2"/>
</dbReference>
<feature type="transmembrane region" description="Helical" evidence="8">
    <location>
        <begin position="223"/>
        <end position="245"/>
    </location>
</feature>
<dbReference type="InterPro" id="IPR038770">
    <property type="entry name" value="Na+/solute_symporter_sf"/>
</dbReference>
<feature type="transmembrane region" description="Helical" evidence="8">
    <location>
        <begin position="282"/>
        <end position="302"/>
    </location>
</feature>
<evidence type="ECO:0000256" key="2">
    <source>
        <dbReference type="ARBA" id="ARBA00010145"/>
    </source>
</evidence>
<reference evidence="9" key="1">
    <citation type="submission" date="2020-10" db="EMBL/GenBank/DDBJ databases">
        <authorList>
            <person name="Gilroy R."/>
        </authorList>
    </citation>
    <scope>NUCLEOTIDE SEQUENCE</scope>
    <source>
        <strain evidence="9">CHK189-12415</strain>
    </source>
</reference>
<evidence type="ECO:0000313" key="9">
    <source>
        <dbReference type="EMBL" id="HIR61353.1"/>
    </source>
</evidence>
<keyword evidence="6 8" id="KW-1133">Transmembrane helix</keyword>
<comment type="similarity">
    <text evidence="2">Belongs to the auxin efflux carrier (TC 2.A.69) family.</text>
</comment>
<feature type="transmembrane region" description="Helical" evidence="8">
    <location>
        <begin position="65"/>
        <end position="87"/>
    </location>
</feature>
<evidence type="ECO:0000256" key="7">
    <source>
        <dbReference type="ARBA" id="ARBA00023136"/>
    </source>
</evidence>
<reference evidence="9" key="2">
    <citation type="journal article" date="2021" name="PeerJ">
        <title>Extensive microbial diversity within the chicken gut microbiome revealed by metagenomics and culture.</title>
        <authorList>
            <person name="Gilroy R."/>
            <person name="Ravi A."/>
            <person name="Getino M."/>
            <person name="Pursley I."/>
            <person name="Horton D.L."/>
            <person name="Alikhan N.F."/>
            <person name="Baker D."/>
            <person name="Gharbi K."/>
            <person name="Hall N."/>
            <person name="Watson M."/>
            <person name="Adriaenssens E.M."/>
            <person name="Foster-Nyarko E."/>
            <person name="Jarju S."/>
            <person name="Secka A."/>
            <person name="Antonio M."/>
            <person name="Oren A."/>
            <person name="Chaudhuri R.R."/>
            <person name="La Ragione R."/>
            <person name="Hildebrand F."/>
            <person name="Pallen M.J."/>
        </authorList>
    </citation>
    <scope>NUCLEOTIDE SEQUENCE</scope>
    <source>
        <strain evidence="9">CHK189-12415</strain>
    </source>
</reference>
<dbReference type="GO" id="GO:0055085">
    <property type="term" value="P:transmembrane transport"/>
    <property type="evidence" value="ECO:0007669"/>
    <property type="project" value="InterPro"/>
</dbReference>
<name>A0A9D1DYM0_9FIRM</name>
<feature type="transmembrane region" description="Helical" evidence="8">
    <location>
        <begin position="126"/>
        <end position="148"/>
    </location>
</feature>
<dbReference type="Proteomes" id="UP000824241">
    <property type="component" value="Unassembled WGS sequence"/>
</dbReference>
<proteinExistence type="inferred from homology"/>
<evidence type="ECO:0000256" key="4">
    <source>
        <dbReference type="ARBA" id="ARBA00022475"/>
    </source>
</evidence>
<protein>
    <submittedName>
        <fullName evidence="9">AEC family transporter</fullName>
    </submittedName>
</protein>